<comment type="caution">
    <text evidence="1">The sequence shown here is derived from an EMBL/GenBank/DDBJ whole genome shotgun (WGS) entry which is preliminary data.</text>
</comment>
<dbReference type="EMBL" id="JAGINX010000001">
    <property type="protein sequence ID" value="MBP2318996.1"/>
    <property type="molecule type" value="Genomic_DNA"/>
</dbReference>
<reference evidence="1 2" key="1">
    <citation type="submission" date="2021-03" db="EMBL/GenBank/DDBJ databases">
        <title>Sequencing the genomes of 1000 actinobacteria strains.</title>
        <authorList>
            <person name="Klenk H.-P."/>
        </authorList>
    </citation>
    <scope>NUCLEOTIDE SEQUENCE [LARGE SCALE GENOMIC DNA]</scope>
    <source>
        <strain evidence="1 2">DSM 12544</strain>
    </source>
</reference>
<gene>
    <name evidence="1" type="ORF">JOF45_002015</name>
</gene>
<dbReference type="Proteomes" id="UP001519331">
    <property type="component" value="Unassembled WGS sequence"/>
</dbReference>
<proteinExistence type="predicted"/>
<evidence type="ECO:0000313" key="2">
    <source>
        <dbReference type="Proteomes" id="UP001519331"/>
    </source>
</evidence>
<evidence type="ECO:0000313" key="1">
    <source>
        <dbReference type="EMBL" id="MBP2318996.1"/>
    </source>
</evidence>
<protein>
    <submittedName>
        <fullName evidence="1">Uncharacterized protein</fullName>
    </submittedName>
</protein>
<organism evidence="1 2">
    <name type="scientific">Nesterenkonia lacusekhoensis</name>
    <dbReference type="NCBI Taxonomy" id="150832"/>
    <lineage>
        <taxon>Bacteria</taxon>
        <taxon>Bacillati</taxon>
        <taxon>Actinomycetota</taxon>
        <taxon>Actinomycetes</taxon>
        <taxon>Micrococcales</taxon>
        <taxon>Micrococcaceae</taxon>
        <taxon>Nesterenkonia</taxon>
    </lineage>
</organism>
<accession>A0ABS4T3I0</accession>
<keyword evidence="2" id="KW-1185">Reference proteome</keyword>
<name>A0ABS4T3I0_9MICC</name>
<sequence>MLPQEADNYFNFADLFLPGFPGPQIDAHVITLLH</sequence>